<organism evidence="2 3">
    <name type="scientific">Perkinsus chesapeaki</name>
    <name type="common">Clam parasite</name>
    <name type="synonym">Perkinsus andrewsi</name>
    <dbReference type="NCBI Taxonomy" id="330153"/>
    <lineage>
        <taxon>Eukaryota</taxon>
        <taxon>Sar</taxon>
        <taxon>Alveolata</taxon>
        <taxon>Perkinsozoa</taxon>
        <taxon>Perkinsea</taxon>
        <taxon>Perkinsida</taxon>
        <taxon>Perkinsidae</taxon>
        <taxon>Perkinsus</taxon>
    </lineage>
</organism>
<name>A0A7J6KJR5_PERCH</name>
<evidence type="ECO:0000256" key="1">
    <source>
        <dbReference type="SAM" id="MobiDB-lite"/>
    </source>
</evidence>
<feature type="compositionally biased region" description="Basic and acidic residues" evidence="1">
    <location>
        <begin position="91"/>
        <end position="103"/>
    </location>
</feature>
<dbReference type="AlphaFoldDB" id="A0A7J6KJR5"/>
<proteinExistence type="predicted"/>
<feature type="non-terminal residue" evidence="2">
    <location>
        <position position="1"/>
    </location>
</feature>
<protein>
    <submittedName>
        <fullName evidence="2">Uncharacterized protein</fullName>
    </submittedName>
</protein>
<dbReference type="Proteomes" id="UP000591131">
    <property type="component" value="Unassembled WGS sequence"/>
</dbReference>
<keyword evidence="3" id="KW-1185">Reference proteome</keyword>
<feature type="region of interest" description="Disordered" evidence="1">
    <location>
        <begin position="76"/>
        <end position="103"/>
    </location>
</feature>
<reference evidence="2 3" key="1">
    <citation type="submission" date="2020-04" db="EMBL/GenBank/DDBJ databases">
        <title>Perkinsus chesapeaki whole genome sequence.</title>
        <authorList>
            <person name="Bogema D.R."/>
        </authorList>
    </citation>
    <scope>NUCLEOTIDE SEQUENCE [LARGE SCALE GENOMIC DNA]</scope>
    <source>
        <strain evidence="2">ATCC PRA-425</strain>
    </source>
</reference>
<gene>
    <name evidence="2" type="ORF">FOL47_005088</name>
</gene>
<feature type="non-terminal residue" evidence="2">
    <location>
        <position position="103"/>
    </location>
</feature>
<accession>A0A7J6KJR5</accession>
<dbReference type="EMBL" id="JAAPAO010002850">
    <property type="protein sequence ID" value="KAF4647102.1"/>
    <property type="molecule type" value="Genomic_DNA"/>
</dbReference>
<evidence type="ECO:0000313" key="2">
    <source>
        <dbReference type="EMBL" id="KAF4647102.1"/>
    </source>
</evidence>
<evidence type="ECO:0000313" key="3">
    <source>
        <dbReference type="Proteomes" id="UP000591131"/>
    </source>
</evidence>
<sequence>LSQSGLIGKDVGGVFLVEMDGVRCSFAPFVRMAKKGKRPQRSSLGKSIAAFKLRNNGEKEAARVHLLEQSIRGSTSRSYETPLGHYQQLHGRLDREHPLTADK</sequence>
<comment type="caution">
    <text evidence="2">The sequence shown here is derived from an EMBL/GenBank/DDBJ whole genome shotgun (WGS) entry which is preliminary data.</text>
</comment>